<protein>
    <recommendedName>
        <fullName evidence="2 5">peptidylprolyl isomerase</fullName>
        <ecNumber evidence="2 5">5.2.1.8</ecNumber>
    </recommendedName>
</protein>
<keyword evidence="7" id="KW-0732">Signal</keyword>
<dbReference type="Proteomes" id="UP001363151">
    <property type="component" value="Unassembled WGS sequence"/>
</dbReference>
<evidence type="ECO:0000256" key="2">
    <source>
        <dbReference type="ARBA" id="ARBA00013194"/>
    </source>
</evidence>
<dbReference type="PROSITE" id="PS50059">
    <property type="entry name" value="FKBP_PPIASE"/>
    <property type="match status" value="1"/>
</dbReference>
<proteinExistence type="predicted"/>
<dbReference type="InterPro" id="IPR001179">
    <property type="entry name" value="PPIase_FKBP_dom"/>
</dbReference>
<dbReference type="PANTHER" id="PTHR43811">
    <property type="entry name" value="FKBP-TYPE PEPTIDYL-PROLYL CIS-TRANS ISOMERASE FKPA"/>
    <property type="match status" value="1"/>
</dbReference>
<sequence length="177" mass="18402">MVYRILALALLPGTFGKVISNSLFLAENAQLPGWTTTASGLQYKVLKSGTGPAASPSARVVATYTARLPHNGQELPPGTPLHRREKPTTPAYGAPALVPNRVMKGLAEALGLMRAGDAWELVVPPKLAYGAAGSGTAVPPNAILLWTVEVAEVRDGSAAARAVAVGLAALLVLRRYT</sequence>
<dbReference type="GO" id="GO:0016853">
    <property type="term" value="F:isomerase activity"/>
    <property type="evidence" value="ECO:0007669"/>
    <property type="project" value="UniProtKB-KW"/>
</dbReference>
<comment type="caution">
    <text evidence="9">The sequence shown here is derived from an EMBL/GenBank/DDBJ whole genome shotgun (WGS) entry which is preliminary data.</text>
</comment>
<dbReference type="EC" id="5.2.1.8" evidence="2 5"/>
<evidence type="ECO:0000256" key="4">
    <source>
        <dbReference type="ARBA" id="ARBA00023235"/>
    </source>
</evidence>
<dbReference type="Pfam" id="PF01346">
    <property type="entry name" value="FKBP_N"/>
    <property type="match status" value="1"/>
</dbReference>
<keyword evidence="3 5" id="KW-0697">Rotamase</keyword>
<evidence type="ECO:0000256" key="7">
    <source>
        <dbReference type="SAM" id="SignalP"/>
    </source>
</evidence>
<reference evidence="9 10" key="1">
    <citation type="submission" date="2024-03" db="EMBL/GenBank/DDBJ databases">
        <title>Aureococcus anophagefferens CCMP1851 and Kratosvirus quantuckense: Draft genome of a second virus-susceptible host strain in the model system.</title>
        <authorList>
            <person name="Chase E."/>
            <person name="Truchon A.R."/>
            <person name="Schepens W."/>
            <person name="Wilhelm S.W."/>
        </authorList>
    </citation>
    <scope>NUCLEOTIDE SEQUENCE [LARGE SCALE GENOMIC DNA]</scope>
    <source>
        <strain evidence="9 10">CCMP1851</strain>
    </source>
</reference>
<dbReference type="Gene3D" id="3.10.50.40">
    <property type="match status" value="1"/>
</dbReference>
<gene>
    <name evidence="9" type="ORF">SO694_00040044</name>
</gene>
<keyword evidence="4 5" id="KW-0413">Isomerase</keyword>
<dbReference type="InterPro" id="IPR000774">
    <property type="entry name" value="PPIase_FKBP_N"/>
</dbReference>
<accession>A0ABR1G5T1</accession>
<evidence type="ECO:0000256" key="5">
    <source>
        <dbReference type="PROSITE-ProRule" id="PRU00277"/>
    </source>
</evidence>
<evidence type="ECO:0000313" key="9">
    <source>
        <dbReference type="EMBL" id="KAK7248670.1"/>
    </source>
</evidence>
<evidence type="ECO:0000259" key="8">
    <source>
        <dbReference type="PROSITE" id="PS50059"/>
    </source>
</evidence>
<organism evidence="9 10">
    <name type="scientific">Aureococcus anophagefferens</name>
    <name type="common">Harmful bloom alga</name>
    <dbReference type="NCBI Taxonomy" id="44056"/>
    <lineage>
        <taxon>Eukaryota</taxon>
        <taxon>Sar</taxon>
        <taxon>Stramenopiles</taxon>
        <taxon>Ochrophyta</taxon>
        <taxon>Pelagophyceae</taxon>
        <taxon>Pelagomonadales</taxon>
        <taxon>Pelagomonadaceae</taxon>
        <taxon>Aureococcus</taxon>
    </lineage>
</organism>
<evidence type="ECO:0000256" key="6">
    <source>
        <dbReference type="SAM" id="MobiDB-lite"/>
    </source>
</evidence>
<dbReference type="Pfam" id="PF00254">
    <property type="entry name" value="FKBP_C"/>
    <property type="match status" value="1"/>
</dbReference>
<keyword evidence="10" id="KW-1185">Reference proteome</keyword>
<name>A0ABR1G5T1_AURAN</name>
<dbReference type="PANTHER" id="PTHR43811:SF19">
    <property type="entry name" value="39 KDA FK506-BINDING NUCLEAR PROTEIN"/>
    <property type="match status" value="1"/>
</dbReference>
<evidence type="ECO:0000256" key="1">
    <source>
        <dbReference type="ARBA" id="ARBA00000971"/>
    </source>
</evidence>
<dbReference type="SUPFAM" id="SSF54534">
    <property type="entry name" value="FKBP-like"/>
    <property type="match status" value="1"/>
</dbReference>
<evidence type="ECO:0000256" key="3">
    <source>
        <dbReference type="ARBA" id="ARBA00023110"/>
    </source>
</evidence>
<feature type="domain" description="PPIase FKBP-type" evidence="8">
    <location>
        <begin position="57"/>
        <end position="154"/>
    </location>
</feature>
<dbReference type="EMBL" id="JBBJCI010000087">
    <property type="protein sequence ID" value="KAK7248670.1"/>
    <property type="molecule type" value="Genomic_DNA"/>
</dbReference>
<evidence type="ECO:0000313" key="10">
    <source>
        <dbReference type="Proteomes" id="UP001363151"/>
    </source>
</evidence>
<feature type="signal peptide" evidence="7">
    <location>
        <begin position="1"/>
        <end position="16"/>
    </location>
</feature>
<feature type="region of interest" description="Disordered" evidence="6">
    <location>
        <begin position="71"/>
        <end position="90"/>
    </location>
</feature>
<dbReference type="InterPro" id="IPR046357">
    <property type="entry name" value="PPIase_dom_sf"/>
</dbReference>
<feature type="chain" id="PRO_5047324674" description="peptidylprolyl isomerase" evidence="7">
    <location>
        <begin position="17"/>
        <end position="177"/>
    </location>
</feature>
<comment type="catalytic activity">
    <reaction evidence="1 5">
        <text>[protein]-peptidylproline (omega=180) = [protein]-peptidylproline (omega=0)</text>
        <dbReference type="Rhea" id="RHEA:16237"/>
        <dbReference type="Rhea" id="RHEA-COMP:10747"/>
        <dbReference type="Rhea" id="RHEA-COMP:10748"/>
        <dbReference type="ChEBI" id="CHEBI:83833"/>
        <dbReference type="ChEBI" id="CHEBI:83834"/>
        <dbReference type="EC" id="5.2.1.8"/>
    </reaction>
</comment>